<proteinExistence type="predicted"/>
<dbReference type="EMBL" id="JAFCIX010000553">
    <property type="protein sequence ID" value="KAH6587758.1"/>
    <property type="molecule type" value="Genomic_DNA"/>
</dbReference>
<dbReference type="InterPro" id="IPR001810">
    <property type="entry name" value="F-box_dom"/>
</dbReference>
<dbReference type="PANTHER" id="PTHR13318">
    <property type="entry name" value="PARTNER OF PAIRED, ISOFORM B-RELATED"/>
    <property type="match status" value="1"/>
</dbReference>
<name>A0ABQ8EWH7_9FUNG</name>
<gene>
    <name evidence="2" type="ORF">BASA50_011149</name>
</gene>
<dbReference type="Proteomes" id="UP001648503">
    <property type="component" value="Unassembled WGS sequence"/>
</dbReference>
<protein>
    <recommendedName>
        <fullName evidence="1">F-box domain-containing protein</fullName>
    </recommendedName>
</protein>
<dbReference type="InterPro" id="IPR032675">
    <property type="entry name" value="LRR_dom_sf"/>
</dbReference>
<keyword evidence="3" id="KW-1185">Reference proteome</keyword>
<organism evidence="2 3">
    <name type="scientific">Batrachochytrium salamandrivorans</name>
    <dbReference type="NCBI Taxonomy" id="1357716"/>
    <lineage>
        <taxon>Eukaryota</taxon>
        <taxon>Fungi</taxon>
        <taxon>Fungi incertae sedis</taxon>
        <taxon>Chytridiomycota</taxon>
        <taxon>Chytridiomycota incertae sedis</taxon>
        <taxon>Chytridiomycetes</taxon>
        <taxon>Rhizophydiales</taxon>
        <taxon>Rhizophydiales incertae sedis</taxon>
        <taxon>Batrachochytrium</taxon>
    </lineage>
</organism>
<evidence type="ECO:0000313" key="3">
    <source>
        <dbReference type="Proteomes" id="UP001648503"/>
    </source>
</evidence>
<dbReference type="Gene3D" id="3.80.10.10">
    <property type="entry name" value="Ribonuclease Inhibitor"/>
    <property type="match status" value="2"/>
</dbReference>
<feature type="domain" description="F-box" evidence="1">
    <location>
        <begin position="1"/>
        <end position="45"/>
    </location>
</feature>
<accession>A0ABQ8EWH7</accession>
<sequence>MDTLPTELLAYILGLLDFEEQFPRLPTVNSRWRAALNSIRVLRIKATPQVKRAGLNTIVASFPLLQELRIEPTDHVHDLALVHQIALQFNGHPSIRSIVSSSDAIIKGILCGCPNLESICLPAEPVVHNDDDDMIYESQLDGSESPLANAIETLTNQPSRSFDFGALGPRGRRNVGLILRALPRLRCLTIDGPSFWRRQTIIGQDISASYADTFSSSLESLKMTSMNSWTMHLYLDIDYLHFPENGIKALAGGCPRLEALKIKFGTLPHDSIFDIATHMTSLKRLSLSKCVFWFVSQNWAQLCTFLASHLKMGTRQGSVEENNPSGLSVLSFNMCTIQLLEEARWHSVFEQLSQTPSKPFLGLKQLKILDTCETRVDASILHTLVVMFPALDVLRLDVTSDCFPAFDAVYLDSLRRGFKGLSTLELRMGKERIRGDPTKLPTVIQADQSIYMPRLKRLSVWCFGIFPHFLLSCNVGTIEELVINYPVVVVSGLGFGVNEGRVSEMGPQSILTVDKPPQVKYTRFPRLQMLEIRGLSNAAHAICLSVLDMIGTDAPVLKSLTLAALCHATSPLPLHYLTHLAKSSPNLTFLNTSGFIFPTGGFTFLRCEWPHLQTLELMGACSIGTLTSEWERDNLEPFMQSHRYLYRLALGISHLSVPGFELLSATELMARLTLRGNLLSTDFDSGFVRMVKTANIAIYHRFGMYLRSKYCWLREVVIRGPSETKL</sequence>
<comment type="caution">
    <text evidence="2">The sequence shown here is derived from an EMBL/GenBank/DDBJ whole genome shotgun (WGS) entry which is preliminary data.</text>
</comment>
<reference evidence="2 3" key="1">
    <citation type="submission" date="2021-02" db="EMBL/GenBank/DDBJ databases">
        <title>Variation within the Batrachochytrium salamandrivorans European outbreak.</title>
        <authorList>
            <person name="Kelly M."/>
            <person name="Pasmans F."/>
            <person name="Shea T.P."/>
            <person name="Munoz J.F."/>
            <person name="Carranza S."/>
            <person name="Cuomo C.A."/>
            <person name="Martel A."/>
        </authorList>
    </citation>
    <scope>NUCLEOTIDE SEQUENCE [LARGE SCALE GENOMIC DNA]</scope>
    <source>
        <strain evidence="2 3">AMFP18/2</strain>
    </source>
</reference>
<evidence type="ECO:0000259" key="1">
    <source>
        <dbReference type="PROSITE" id="PS50181"/>
    </source>
</evidence>
<evidence type="ECO:0000313" key="2">
    <source>
        <dbReference type="EMBL" id="KAH6587758.1"/>
    </source>
</evidence>
<dbReference type="PROSITE" id="PS50181">
    <property type="entry name" value="FBOX"/>
    <property type="match status" value="1"/>
</dbReference>
<dbReference type="SUPFAM" id="SSF52047">
    <property type="entry name" value="RNI-like"/>
    <property type="match status" value="1"/>
</dbReference>